<dbReference type="InterPro" id="IPR012337">
    <property type="entry name" value="RNaseH-like_sf"/>
</dbReference>
<dbReference type="EnsemblMetazoa" id="XM_044456618.1">
    <property type="protein sequence ID" value="XP_044312553.1"/>
    <property type="gene ID" value="LOC108036964"/>
</dbReference>
<dbReference type="GeneID" id="108036964"/>
<accession>A0ABM5J153</accession>
<proteinExistence type="predicted"/>
<organism evidence="2 3">
    <name type="scientific">Drosophila rhopaloa</name>
    <name type="common">Fruit fly</name>
    <dbReference type="NCBI Taxonomy" id="1041015"/>
    <lineage>
        <taxon>Eukaryota</taxon>
        <taxon>Metazoa</taxon>
        <taxon>Ecdysozoa</taxon>
        <taxon>Arthropoda</taxon>
        <taxon>Hexapoda</taxon>
        <taxon>Insecta</taxon>
        <taxon>Pterygota</taxon>
        <taxon>Neoptera</taxon>
        <taxon>Endopterygota</taxon>
        <taxon>Diptera</taxon>
        <taxon>Brachycera</taxon>
        <taxon>Muscomorpha</taxon>
        <taxon>Ephydroidea</taxon>
        <taxon>Drosophilidae</taxon>
        <taxon>Drosophila</taxon>
        <taxon>Sophophora</taxon>
    </lineage>
</organism>
<reference evidence="2" key="2">
    <citation type="submission" date="2025-05" db="UniProtKB">
        <authorList>
            <consortium name="EnsemblMetazoa"/>
        </authorList>
    </citation>
    <scope>IDENTIFICATION</scope>
</reference>
<evidence type="ECO:0000313" key="3">
    <source>
        <dbReference type="Proteomes" id="UP001652680"/>
    </source>
</evidence>
<name>A0ABM5J153_DRORH</name>
<dbReference type="SUPFAM" id="SSF53098">
    <property type="entry name" value="Ribonuclease H-like"/>
    <property type="match status" value="1"/>
</dbReference>
<dbReference type="PANTHER" id="PTHR46169">
    <property type="entry name" value="DNA REPLICATION-RELATED ELEMENT FACTOR, ISOFORM A"/>
    <property type="match status" value="1"/>
</dbReference>
<sequence length="220" mass="25203">MICKDNMPVRCVEKEGLRGLLKKCVPHYKMPCRSKTTTMIEEKYRLCVGTINKMLSKVENVAFTCDAVTIPNSSRSFLTITAHFMYQKSLNSICLKSTRMDKRSDYERTEDCDDFMSSHNNSIAKDLHKESENKELKLYFSLPKAAWESNPVEVWKSHKATMPGLYKVAMKYLVTPGSSVPSERLASAIKCVVCDSRSRMTDDHITQRVFLKSLNSAYWT</sequence>
<dbReference type="RefSeq" id="XP_044312553.1">
    <property type="nucleotide sequence ID" value="XM_044456618.1"/>
</dbReference>
<keyword evidence="3" id="KW-1185">Reference proteome</keyword>
<dbReference type="InterPro" id="IPR008906">
    <property type="entry name" value="HATC_C_dom"/>
</dbReference>
<dbReference type="Pfam" id="PF05699">
    <property type="entry name" value="Dimer_Tnp_hAT"/>
    <property type="match status" value="1"/>
</dbReference>
<feature type="domain" description="HAT C-terminal dimerisation" evidence="1">
    <location>
        <begin position="135"/>
        <end position="212"/>
    </location>
</feature>
<evidence type="ECO:0000313" key="2">
    <source>
        <dbReference type="EnsemblMetazoa" id="XP_044312553.1"/>
    </source>
</evidence>
<dbReference type="InterPro" id="IPR052717">
    <property type="entry name" value="Vacuolar_transposase_reg"/>
</dbReference>
<evidence type="ECO:0000259" key="1">
    <source>
        <dbReference type="Pfam" id="PF05699"/>
    </source>
</evidence>
<dbReference type="Proteomes" id="UP001652680">
    <property type="component" value="Unassembled WGS sequence"/>
</dbReference>
<reference evidence="3" key="1">
    <citation type="journal article" date="2021" name="Elife">
        <title>Highly contiguous assemblies of 101 drosophilid genomes.</title>
        <authorList>
            <person name="Kim B.Y."/>
            <person name="Wang J.R."/>
            <person name="Miller D.E."/>
            <person name="Barmina O."/>
            <person name="Delaney E."/>
            <person name="Thompson A."/>
            <person name="Comeault A.A."/>
            <person name="Peede D."/>
            <person name="D'Agostino E.R."/>
            <person name="Pelaez J."/>
            <person name="Aguilar J.M."/>
            <person name="Haji D."/>
            <person name="Matsunaga T."/>
            <person name="Armstrong E.E."/>
            <person name="Zych M."/>
            <person name="Ogawa Y."/>
            <person name="Stamenkovic-Radak M."/>
            <person name="Jelic M."/>
            <person name="Veselinovic M.S."/>
            <person name="Tanaskovic M."/>
            <person name="Eric P."/>
            <person name="Gao J.J."/>
            <person name="Katoh T.K."/>
            <person name="Toda M.J."/>
            <person name="Watabe H."/>
            <person name="Watada M."/>
            <person name="Davis J.S."/>
            <person name="Moyle L.C."/>
            <person name="Manoli G."/>
            <person name="Bertolini E."/>
            <person name="Kostal V."/>
            <person name="Hawley R.S."/>
            <person name="Takahashi A."/>
            <person name="Jones C.D."/>
            <person name="Price D.K."/>
            <person name="Whiteman N."/>
            <person name="Kopp A."/>
            <person name="Matute D.R."/>
            <person name="Petrov D.A."/>
        </authorList>
    </citation>
    <scope>NUCLEOTIDE SEQUENCE [LARGE SCALE GENOMIC DNA]</scope>
</reference>
<protein>
    <recommendedName>
        <fullName evidence="1">HAT C-terminal dimerisation domain-containing protein</fullName>
    </recommendedName>
</protein>
<dbReference type="PANTHER" id="PTHR46169:SF24">
    <property type="entry name" value="PROTEIN CBG26704"/>
    <property type="match status" value="1"/>
</dbReference>